<dbReference type="AlphaFoldDB" id="A0A8I1MYE3"/>
<dbReference type="EMBL" id="JAFKMR010000028">
    <property type="protein sequence ID" value="MBN8745315.1"/>
    <property type="molecule type" value="Genomic_DNA"/>
</dbReference>
<dbReference type="Pfam" id="PF22776">
    <property type="entry name" value="K_trans_C"/>
    <property type="match status" value="1"/>
</dbReference>
<protein>
    <recommendedName>
        <fullName evidence="12">Probable potassium transport system protein Kup</fullName>
    </recommendedName>
</protein>
<feature type="domain" description="K+ potassium transporter C-terminal" evidence="14">
    <location>
        <begin position="487"/>
        <end position="635"/>
    </location>
</feature>
<dbReference type="Proteomes" id="UP000664800">
    <property type="component" value="Unassembled WGS sequence"/>
</dbReference>
<evidence type="ECO:0000256" key="4">
    <source>
        <dbReference type="ARBA" id="ARBA00022475"/>
    </source>
</evidence>
<dbReference type="PANTHER" id="PTHR30540">
    <property type="entry name" value="OSMOTIC STRESS POTASSIUM TRANSPORTER"/>
    <property type="match status" value="1"/>
</dbReference>
<keyword evidence="5 12" id="KW-0633">Potassium transport</keyword>
<keyword evidence="9 12" id="KW-1133">Transmembrane helix</keyword>
<proteinExistence type="inferred from homology"/>
<comment type="function">
    <text evidence="12">Transport of potassium into the cell. Likely operates as a K(+):H(+) symporter.</text>
</comment>
<feature type="domain" description="K+ potassium transporter integral membrane" evidence="13">
    <location>
        <begin position="23"/>
        <end position="475"/>
    </location>
</feature>
<keyword evidence="4 12" id="KW-1003">Cell membrane</keyword>
<dbReference type="InterPro" id="IPR003855">
    <property type="entry name" value="K+_transporter"/>
</dbReference>
<feature type="transmembrane region" description="Helical" evidence="12">
    <location>
        <begin position="112"/>
        <end position="131"/>
    </location>
</feature>
<comment type="caution">
    <text evidence="15">The sequence shown here is derived from an EMBL/GenBank/DDBJ whole genome shotgun (WGS) entry which is preliminary data.</text>
</comment>
<dbReference type="InterPro" id="IPR053951">
    <property type="entry name" value="K_trans_N"/>
</dbReference>
<comment type="catalytic activity">
    <reaction evidence="12">
        <text>K(+)(in) + H(+)(in) = K(+)(out) + H(+)(out)</text>
        <dbReference type="Rhea" id="RHEA:28490"/>
        <dbReference type="ChEBI" id="CHEBI:15378"/>
        <dbReference type="ChEBI" id="CHEBI:29103"/>
    </reaction>
</comment>
<feature type="transmembrane region" description="Helical" evidence="12">
    <location>
        <begin position="59"/>
        <end position="79"/>
    </location>
</feature>
<feature type="transmembrane region" description="Helical" evidence="12">
    <location>
        <begin position="349"/>
        <end position="369"/>
    </location>
</feature>
<feature type="transmembrane region" description="Helical" evidence="12">
    <location>
        <begin position="410"/>
        <end position="429"/>
    </location>
</feature>
<accession>A0A8I1MYE3</accession>
<feature type="transmembrane region" description="Helical" evidence="12">
    <location>
        <begin position="224"/>
        <end position="245"/>
    </location>
</feature>
<evidence type="ECO:0000256" key="10">
    <source>
        <dbReference type="ARBA" id="ARBA00023065"/>
    </source>
</evidence>
<comment type="similarity">
    <text evidence="2 12">Belongs to the HAK/KUP transporter (TC 2.A.72) family.</text>
</comment>
<evidence type="ECO:0000256" key="7">
    <source>
        <dbReference type="ARBA" id="ARBA00022847"/>
    </source>
</evidence>
<keyword evidence="7 12" id="KW-0769">Symport</keyword>
<evidence type="ECO:0000256" key="6">
    <source>
        <dbReference type="ARBA" id="ARBA00022692"/>
    </source>
</evidence>
<keyword evidence="11 12" id="KW-0472">Membrane</keyword>
<feature type="transmembrane region" description="Helical" evidence="12">
    <location>
        <begin position="151"/>
        <end position="169"/>
    </location>
</feature>
<reference evidence="15" key="1">
    <citation type="submission" date="2021-02" db="EMBL/GenBank/DDBJ databases">
        <title>Thiocyanate and organic carbon inputs drive convergent selection for specific autotrophic Afipia and Thiobacillus strains within complex microbiomes.</title>
        <authorList>
            <person name="Huddy R.J."/>
            <person name="Sachdeva R."/>
            <person name="Kadzinga F."/>
            <person name="Kantor R.S."/>
            <person name="Harrison S.T.L."/>
            <person name="Banfield J.F."/>
        </authorList>
    </citation>
    <scope>NUCLEOTIDE SEQUENCE</scope>
    <source>
        <strain evidence="15">SCN18_13_7_16_R3_B_64_19</strain>
    </source>
</reference>
<gene>
    <name evidence="12" type="primary">kup</name>
    <name evidence="15" type="ORF">J0I24_13575</name>
</gene>
<dbReference type="RefSeq" id="WP_276731973.1">
    <property type="nucleotide sequence ID" value="NZ_DAIPFP010000024.1"/>
</dbReference>
<evidence type="ECO:0000256" key="3">
    <source>
        <dbReference type="ARBA" id="ARBA00022448"/>
    </source>
</evidence>
<evidence type="ECO:0000256" key="8">
    <source>
        <dbReference type="ARBA" id="ARBA00022958"/>
    </source>
</evidence>
<organism evidence="15 16">
    <name type="scientific">Thiomonas arsenitoxydans (strain DSM 22701 / CIP 110005 / 3As)</name>
    <dbReference type="NCBI Taxonomy" id="426114"/>
    <lineage>
        <taxon>Bacteria</taxon>
        <taxon>Pseudomonadati</taxon>
        <taxon>Pseudomonadota</taxon>
        <taxon>Betaproteobacteria</taxon>
        <taxon>Burkholderiales</taxon>
        <taxon>Thiomonas</taxon>
    </lineage>
</organism>
<keyword evidence="3 12" id="KW-0813">Transport</keyword>
<evidence type="ECO:0000313" key="16">
    <source>
        <dbReference type="Proteomes" id="UP000664800"/>
    </source>
</evidence>
<dbReference type="GO" id="GO:0015293">
    <property type="term" value="F:symporter activity"/>
    <property type="evidence" value="ECO:0007669"/>
    <property type="project" value="UniProtKB-UniRule"/>
</dbReference>
<evidence type="ECO:0000256" key="2">
    <source>
        <dbReference type="ARBA" id="ARBA00007019"/>
    </source>
</evidence>
<dbReference type="GO" id="GO:0005886">
    <property type="term" value="C:plasma membrane"/>
    <property type="evidence" value="ECO:0007669"/>
    <property type="project" value="UniProtKB-SubCell"/>
</dbReference>
<evidence type="ECO:0000313" key="15">
    <source>
        <dbReference type="EMBL" id="MBN8745315.1"/>
    </source>
</evidence>
<dbReference type="InterPro" id="IPR023051">
    <property type="entry name" value="Kup"/>
</dbReference>
<dbReference type="GO" id="GO:0015079">
    <property type="term" value="F:potassium ion transmembrane transporter activity"/>
    <property type="evidence" value="ECO:0007669"/>
    <property type="project" value="UniProtKB-UniRule"/>
</dbReference>
<comment type="subcellular location">
    <subcellularLocation>
        <location evidence="12">Cell inner membrane</location>
        <topology evidence="12">Multi-pass membrane protein</topology>
    </subcellularLocation>
    <subcellularLocation>
        <location evidence="1">Membrane</location>
        <topology evidence="1">Multi-pass membrane protein</topology>
    </subcellularLocation>
</comment>
<evidence type="ECO:0000256" key="5">
    <source>
        <dbReference type="ARBA" id="ARBA00022538"/>
    </source>
</evidence>
<dbReference type="InterPro" id="IPR053952">
    <property type="entry name" value="K_trans_C"/>
</dbReference>
<evidence type="ECO:0000259" key="13">
    <source>
        <dbReference type="Pfam" id="PF02705"/>
    </source>
</evidence>
<evidence type="ECO:0000256" key="11">
    <source>
        <dbReference type="ARBA" id="ARBA00023136"/>
    </source>
</evidence>
<dbReference type="Pfam" id="PF02705">
    <property type="entry name" value="K_trans"/>
    <property type="match status" value="1"/>
</dbReference>
<dbReference type="HAMAP" id="MF_01522">
    <property type="entry name" value="Kup"/>
    <property type="match status" value="1"/>
</dbReference>
<dbReference type="PANTHER" id="PTHR30540:SF79">
    <property type="entry name" value="LOW AFFINITY POTASSIUM TRANSPORT SYSTEM PROTEIN KUP"/>
    <property type="match status" value="1"/>
</dbReference>
<name>A0A8I1MYE3_THIA3</name>
<sequence>MQTQTHPTNAPRSAQKTGLVTLSISALGVVFGDIGTSPLYAFQTAFSPGHGMPYSPDNIFGVISLIFWALMLIVMVKYVSFVMRLDNDGEGGILALLALVMRRFPKDSRRRAVVTTLGLVGAAMFYGDSIITPAITVLSAMEGLGVATPVFNDWIVPITTGILVGLFVVQKHGTALVGRYFGPVMLVWFAAIGLLGLAQVVQNPSILLALNPYYGAHMFVREPGVALILLGAVFLVLTGAEALYADMGHFGPLPIKIAWVCVVMPGLVLNYLGQGALVLAHPEATKNPFFYLAPSWALWPLLGLATAATVIAAQSVISGAFSMTTQAIKLGYLPRMRVVFTNEGNQGQIYVPFINWLLLVFVILLVLSFKTAENLAAAYGIAVNITMIVTTAFCWMIAQHRWGWSALRANAVFGLFALIDLAFLSSNALKIDHGGWFPLLFGAVVYTLLATWKRGRSLLRRQLEEHALNLQDFVASLSTYPPTRVEGTAIYLTPSATTVPHALLHNLKHNKVLHERVIFLSAQTMDVPHVSAEQGLKLTPMDEGIYLLHVELGFQDEPDIQRLLKECERLYGLEFQLMETSFFLARQTIIPSKLPGMALWREVLFSWMSRNAQDASDYFRIPPNRVVELGTQVEI</sequence>
<feature type="transmembrane region" description="Helical" evidence="12">
    <location>
        <begin position="257"/>
        <end position="281"/>
    </location>
</feature>
<evidence type="ECO:0000256" key="12">
    <source>
        <dbReference type="HAMAP-Rule" id="MF_01522"/>
    </source>
</evidence>
<feature type="transmembrane region" description="Helical" evidence="12">
    <location>
        <begin position="20"/>
        <end position="39"/>
    </location>
</feature>
<keyword evidence="8 12" id="KW-0630">Potassium</keyword>
<keyword evidence="12" id="KW-0997">Cell inner membrane</keyword>
<keyword evidence="10 12" id="KW-0406">Ion transport</keyword>
<evidence type="ECO:0000259" key="14">
    <source>
        <dbReference type="Pfam" id="PF22776"/>
    </source>
</evidence>
<evidence type="ECO:0000256" key="9">
    <source>
        <dbReference type="ARBA" id="ARBA00022989"/>
    </source>
</evidence>
<feature type="transmembrane region" description="Helical" evidence="12">
    <location>
        <begin position="435"/>
        <end position="452"/>
    </location>
</feature>
<feature type="transmembrane region" description="Helical" evidence="12">
    <location>
        <begin position="375"/>
        <end position="398"/>
    </location>
</feature>
<keyword evidence="6 12" id="KW-0812">Transmembrane</keyword>
<feature type="transmembrane region" description="Helical" evidence="12">
    <location>
        <begin position="181"/>
        <end position="201"/>
    </location>
</feature>
<feature type="transmembrane region" description="Helical" evidence="12">
    <location>
        <begin position="301"/>
        <end position="328"/>
    </location>
</feature>
<evidence type="ECO:0000256" key="1">
    <source>
        <dbReference type="ARBA" id="ARBA00004141"/>
    </source>
</evidence>